<dbReference type="SUPFAM" id="SSF53850">
    <property type="entry name" value="Periplasmic binding protein-like II"/>
    <property type="match status" value="1"/>
</dbReference>
<dbReference type="STRING" id="1494590.ATN84_10660"/>
<dbReference type="OrthoDB" id="8443386at2"/>
<feature type="signal peptide" evidence="2">
    <location>
        <begin position="1"/>
        <end position="27"/>
    </location>
</feature>
<dbReference type="Gene3D" id="3.40.190.150">
    <property type="entry name" value="Bordetella uptake gene, domain 1"/>
    <property type="match status" value="1"/>
</dbReference>
<accession>A0A135HTM5</accession>
<organism evidence="3 4">
    <name type="scientific">Paramesorhizobium deserti</name>
    <dbReference type="NCBI Taxonomy" id="1494590"/>
    <lineage>
        <taxon>Bacteria</taxon>
        <taxon>Pseudomonadati</taxon>
        <taxon>Pseudomonadota</taxon>
        <taxon>Alphaproteobacteria</taxon>
        <taxon>Hyphomicrobiales</taxon>
        <taxon>Phyllobacteriaceae</taxon>
        <taxon>Paramesorhizobium</taxon>
    </lineage>
</organism>
<gene>
    <name evidence="3" type="ORF">ATN84_10660</name>
</gene>
<comment type="caution">
    <text evidence="3">The sequence shown here is derived from an EMBL/GenBank/DDBJ whole genome shotgun (WGS) entry which is preliminary data.</text>
</comment>
<keyword evidence="4" id="KW-1185">Reference proteome</keyword>
<keyword evidence="2" id="KW-0732">Signal</keyword>
<evidence type="ECO:0000256" key="2">
    <source>
        <dbReference type="SAM" id="SignalP"/>
    </source>
</evidence>
<proteinExistence type="inferred from homology"/>
<dbReference type="PANTHER" id="PTHR42928:SF5">
    <property type="entry name" value="BLR1237 PROTEIN"/>
    <property type="match status" value="1"/>
</dbReference>
<feature type="chain" id="PRO_5007465317" evidence="2">
    <location>
        <begin position="28"/>
        <end position="325"/>
    </location>
</feature>
<name>A0A135HTM5_9HYPH</name>
<protein>
    <submittedName>
        <fullName evidence="3">ABC transporter substrate-binding protein</fullName>
    </submittedName>
</protein>
<dbReference type="PANTHER" id="PTHR42928">
    <property type="entry name" value="TRICARBOXYLATE-BINDING PROTEIN"/>
    <property type="match status" value="1"/>
</dbReference>
<comment type="similarity">
    <text evidence="1">Belongs to the UPF0065 (bug) family.</text>
</comment>
<dbReference type="EMBL" id="LNTU01000023">
    <property type="protein sequence ID" value="KXF76523.1"/>
    <property type="molecule type" value="Genomic_DNA"/>
</dbReference>
<dbReference type="Pfam" id="PF03401">
    <property type="entry name" value="TctC"/>
    <property type="match status" value="1"/>
</dbReference>
<dbReference type="InterPro" id="IPR005064">
    <property type="entry name" value="BUG"/>
</dbReference>
<evidence type="ECO:0000313" key="4">
    <source>
        <dbReference type="Proteomes" id="UP000070107"/>
    </source>
</evidence>
<dbReference type="PIRSF" id="PIRSF017082">
    <property type="entry name" value="YflP"/>
    <property type="match status" value="1"/>
</dbReference>
<reference evidence="3 4" key="1">
    <citation type="submission" date="2015-11" db="EMBL/GenBank/DDBJ databases">
        <title>Draft genome sequence of Paramesorhizobium deserti A-3-E, a strain highly resistant to diverse beta-lactam antibiotics.</title>
        <authorList>
            <person name="Lv R."/>
            <person name="Yang X."/>
            <person name="Fang N."/>
            <person name="Guo J."/>
            <person name="Luo X."/>
            <person name="Peng F."/>
            <person name="Yang R."/>
            <person name="Cui Y."/>
            <person name="Fang C."/>
            <person name="Song Y."/>
        </authorList>
    </citation>
    <scope>NUCLEOTIDE SEQUENCE [LARGE SCALE GENOMIC DNA]</scope>
    <source>
        <strain evidence="3 4">A-3-E</strain>
    </source>
</reference>
<sequence length="325" mass="33774">MIGRRLFCSLAAGAVAAVFMPAAVALAEYPDRPITLIVPWGAGGGTDSTARIIGSILQKELGQPVNVVNRTGGSGVVGHSAIADADPDGYTLGIATVEIGMMHWQGLTELTYADYTPLTLMNEDPGAVQVSADAPWADLPALIEDIKANPGKYKASGTGQGGIWHLAIAGLLSKLGVDPSSVPWVPSNGAAPGLQDLVAGGVSIVPCSIPEARSLLSAGRVKSLAVMSEERNAAFPDIPTTKEAVGVSWTLGAWRGIVAPKGLPEAESAKLIAALQKVYDSEEYKSFMAKQGFGVRWASGQEFADFMKASDETLGEVMKEVGLAK</sequence>
<dbReference type="CDD" id="cd07012">
    <property type="entry name" value="PBP2_Bug_TTT"/>
    <property type="match status" value="1"/>
</dbReference>
<dbReference type="InterPro" id="IPR042100">
    <property type="entry name" value="Bug_dom1"/>
</dbReference>
<dbReference type="Gene3D" id="3.40.190.10">
    <property type="entry name" value="Periplasmic binding protein-like II"/>
    <property type="match status" value="1"/>
</dbReference>
<dbReference type="RefSeq" id="WP_068882095.1">
    <property type="nucleotide sequence ID" value="NZ_LNTU01000023.1"/>
</dbReference>
<dbReference type="AlphaFoldDB" id="A0A135HTM5"/>
<dbReference type="Proteomes" id="UP000070107">
    <property type="component" value="Unassembled WGS sequence"/>
</dbReference>
<evidence type="ECO:0000313" key="3">
    <source>
        <dbReference type="EMBL" id="KXF76523.1"/>
    </source>
</evidence>
<evidence type="ECO:0000256" key="1">
    <source>
        <dbReference type="ARBA" id="ARBA00006987"/>
    </source>
</evidence>